<dbReference type="Gene3D" id="2.60.120.10">
    <property type="entry name" value="Jelly Rolls"/>
    <property type="match status" value="2"/>
</dbReference>
<keyword evidence="3" id="KW-1185">Reference proteome</keyword>
<dbReference type="PANTHER" id="PTHR23011:SF28">
    <property type="entry name" value="CYCLIC NUCLEOTIDE-BINDING DOMAIN CONTAINING PROTEIN"/>
    <property type="match status" value="1"/>
</dbReference>
<reference evidence="2 3" key="1">
    <citation type="submission" date="2016-11" db="EMBL/GenBank/DDBJ databases">
        <title>The macronuclear genome of Stentor coeruleus: a giant cell with tiny introns.</title>
        <authorList>
            <person name="Slabodnick M."/>
            <person name="Ruby J.G."/>
            <person name="Reiff S.B."/>
            <person name="Swart E.C."/>
            <person name="Gosai S."/>
            <person name="Prabakaran S."/>
            <person name="Witkowska E."/>
            <person name="Larue G.E."/>
            <person name="Fisher S."/>
            <person name="Freeman R.M."/>
            <person name="Gunawardena J."/>
            <person name="Chu W."/>
            <person name="Stover N.A."/>
            <person name="Gregory B.D."/>
            <person name="Nowacki M."/>
            <person name="Derisi J."/>
            <person name="Roy S.W."/>
            <person name="Marshall W.F."/>
            <person name="Sood P."/>
        </authorList>
    </citation>
    <scope>NUCLEOTIDE SEQUENCE [LARGE SCALE GENOMIC DNA]</scope>
    <source>
        <strain evidence="2">WM001</strain>
    </source>
</reference>
<gene>
    <name evidence="2" type="ORF">SteCoe_3541</name>
</gene>
<name>A0A1R2CWN0_9CILI</name>
<dbReference type="PROSITE" id="PS00888">
    <property type="entry name" value="CNMP_BINDING_1"/>
    <property type="match status" value="1"/>
</dbReference>
<dbReference type="InterPro" id="IPR018490">
    <property type="entry name" value="cNMP-bd_dom_sf"/>
</dbReference>
<feature type="domain" description="Cyclic nucleotide-binding" evidence="1">
    <location>
        <begin position="247"/>
        <end position="371"/>
    </location>
</feature>
<organism evidence="2 3">
    <name type="scientific">Stentor coeruleus</name>
    <dbReference type="NCBI Taxonomy" id="5963"/>
    <lineage>
        <taxon>Eukaryota</taxon>
        <taxon>Sar</taxon>
        <taxon>Alveolata</taxon>
        <taxon>Ciliophora</taxon>
        <taxon>Postciliodesmatophora</taxon>
        <taxon>Heterotrichea</taxon>
        <taxon>Heterotrichida</taxon>
        <taxon>Stentoridae</taxon>
        <taxon>Stentor</taxon>
    </lineage>
</organism>
<dbReference type="CDD" id="cd00038">
    <property type="entry name" value="CAP_ED"/>
    <property type="match status" value="2"/>
</dbReference>
<sequence length="460" mass="52313">MDKARILHQNSGKLLAPLLYLSPKKKQGKCLSSATNLSSPISPLTSKSLFSSPASSIVLKSRNSLKRVSSDQDNVFPQWLLERHDFKMSYLANASEIDIGKICSKPHKLRDSLENRELNSWCRSCAFFKPFSDFTCSEVCSRLSTQEYPPGKVIIQEGEPGDRMFIIYKGRVGIYKQGFSGALDILGSTNAVGETSLETNCLRTASVISIDTVVALKLMKEDYQNIVLRQKHKQRICIVNLLKDIPFFQSLLSAKLELLAWSMLLMHYDPQQTVYLEGQMASGVYFIKEGTVQLFTHVTVINKKNIPIAFNKKETLVHRKTYEINVKKVMKGDFFGEEETLNQGKRKHKAVCLENCEILLLKKEVIFELLGEKERSAIENIHEKPKTKKILAKELQKMLKAKKIKYTAILDATSVAPLPQGRNEIDRKLRKKAMLAKSAHFKFHKEATESLIKEDCFYQK</sequence>
<feature type="domain" description="Cyclic nucleotide-binding" evidence="1">
    <location>
        <begin position="127"/>
        <end position="244"/>
    </location>
</feature>
<dbReference type="SMART" id="SM00100">
    <property type="entry name" value="cNMP"/>
    <property type="match status" value="2"/>
</dbReference>
<dbReference type="SUPFAM" id="SSF51206">
    <property type="entry name" value="cAMP-binding domain-like"/>
    <property type="match status" value="2"/>
</dbReference>
<dbReference type="Pfam" id="PF00027">
    <property type="entry name" value="cNMP_binding"/>
    <property type="match status" value="2"/>
</dbReference>
<dbReference type="InterPro" id="IPR000595">
    <property type="entry name" value="cNMP-bd_dom"/>
</dbReference>
<proteinExistence type="predicted"/>
<dbReference type="InterPro" id="IPR014710">
    <property type="entry name" value="RmlC-like_jellyroll"/>
</dbReference>
<accession>A0A1R2CWN0</accession>
<evidence type="ECO:0000259" key="1">
    <source>
        <dbReference type="PROSITE" id="PS50042"/>
    </source>
</evidence>
<comment type="caution">
    <text evidence="2">The sequence shown here is derived from an EMBL/GenBank/DDBJ whole genome shotgun (WGS) entry which is preliminary data.</text>
</comment>
<dbReference type="Proteomes" id="UP000187209">
    <property type="component" value="Unassembled WGS sequence"/>
</dbReference>
<dbReference type="PROSITE" id="PS50042">
    <property type="entry name" value="CNMP_BINDING_3"/>
    <property type="match status" value="2"/>
</dbReference>
<protein>
    <recommendedName>
        <fullName evidence="1">Cyclic nucleotide-binding domain-containing protein</fullName>
    </recommendedName>
</protein>
<dbReference type="InterPro" id="IPR018488">
    <property type="entry name" value="cNMP-bd_CS"/>
</dbReference>
<dbReference type="EMBL" id="MPUH01000042">
    <property type="protein sequence ID" value="OMJ93428.1"/>
    <property type="molecule type" value="Genomic_DNA"/>
</dbReference>
<dbReference type="OrthoDB" id="411197at2759"/>
<evidence type="ECO:0000313" key="2">
    <source>
        <dbReference type="EMBL" id="OMJ93428.1"/>
    </source>
</evidence>
<dbReference type="PANTHER" id="PTHR23011">
    <property type="entry name" value="CYCLIC NUCLEOTIDE-BINDING DOMAIN CONTAINING PROTEIN"/>
    <property type="match status" value="1"/>
</dbReference>
<dbReference type="AlphaFoldDB" id="A0A1R2CWN0"/>
<evidence type="ECO:0000313" key="3">
    <source>
        <dbReference type="Proteomes" id="UP000187209"/>
    </source>
</evidence>